<feature type="compositionally biased region" description="Basic and acidic residues" evidence="8">
    <location>
        <begin position="27"/>
        <end position="39"/>
    </location>
</feature>
<feature type="compositionally biased region" description="Basic and acidic residues" evidence="8">
    <location>
        <begin position="1"/>
        <end position="11"/>
    </location>
</feature>
<comment type="function">
    <text evidence="1 7">Binds 16S rRNA, required for the assembly of 30S particles and may also be responsible for determining the conformation of the 16S rRNA at the A site.</text>
</comment>
<dbReference type="PANTHER" id="PTHR19836:SF19">
    <property type="entry name" value="SMALL RIBOSOMAL SUBUNIT PROTEIN US14M"/>
    <property type="match status" value="1"/>
</dbReference>
<evidence type="ECO:0000256" key="7">
    <source>
        <dbReference type="HAMAP-Rule" id="MF_00537"/>
    </source>
</evidence>
<dbReference type="InterPro" id="IPR023036">
    <property type="entry name" value="Ribosomal_uS14_bac/plastid"/>
</dbReference>
<reference evidence="9 10" key="1">
    <citation type="submission" date="2017-07" db="EMBL/GenBank/DDBJ databases">
        <title>Draft Genome Sequences of Select Purple Nonsulfur Bacteria.</title>
        <authorList>
            <person name="Lasarre B."/>
            <person name="Mckinlay J.B."/>
        </authorList>
    </citation>
    <scope>NUCLEOTIDE SEQUENCE [LARGE SCALE GENOMIC DNA]</scope>
    <source>
        <strain evidence="9 10">DSM 11907</strain>
    </source>
</reference>
<dbReference type="Gene3D" id="1.10.287.1480">
    <property type="match status" value="1"/>
</dbReference>
<dbReference type="RefSeq" id="WP_111355866.1">
    <property type="nucleotide sequence ID" value="NZ_NHSK01000067.1"/>
</dbReference>
<keyword evidence="7" id="KW-0699">rRNA-binding</keyword>
<name>A0A327KSM2_9BRAD</name>
<proteinExistence type="inferred from homology"/>
<protein>
    <recommendedName>
        <fullName evidence="5 7">Small ribosomal subunit protein uS14</fullName>
    </recommendedName>
</protein>
<dbReference type="FunFam" id="1.10.287.1480:FF:000001">
    <property type="entry name" value="30S ribosomal protein S14"/>
    <property type="match status" value="1"/>
</dbReference>
<dbReference type="Proteomes" id="UP000248863">
    <property type="component" value="Unassembled WGS sequence"/>
</dbReference>
<dbReference type="InterPro" id="IPR018271">
    <property type="entry name" value="Ribosomal_uS14_CS"/>
</dbReference>
<dbReference type="HAMAP" id="MF_00537">
    <property type="entry name" value="Ribosomal_uS14_1"/>
    <property type="match status" value="1"/>
</dbReference>
<dbReference type="EMBL" id="NPEU01000029">
    <property type="protein sequence ID" value="RAI40934.1"/>
    <property type="molecule type" value="Genomic_DNA"/>
</dbReference>
<evidence type="ECO:0000256" key="1">
    <source>
        <dbReference type="ARBA" id="ARBA00003686"/>
    </source>
</evidence>
<dbReference type="GO" id="GO:0003735">
    <property type="term" value="F:structural constituent of ribosome"/>
    <property type="evidence" value="ECO:0007669"/>
    <property type="project" value="InterPro"/>
</dbReference>
<dbReference type="GO" id="GO:0019843">
    <property type="term" value="F:rRNA binding"/>
    <property type="evidence" value="ECO:0007669"/>
    <property type="project" value="UniProtKB-UniRule"/>
</dbReference>
<evidence type="ECO:0000256" key="8">
    <source>
        <dbReference type="SAM" id="MobiDB-lite"/>
    </source>
</evidence>
<evidence type="ECO:0000256" key="3">
    <source>
        <dbReference type="ARBA" id="ARBA00022980"/>
    </source>
</evidence>
<dbReference type="AlphaFoldDB" id="A0A327KSM2"/>
<accession>A0A327KSM2</accession>
<gene>
    <name evidence="7" type="primary">rpsN</name>
    <name evidence="9" type="ORF">CH338_04695</name>
</gene>
<evidence type="ECO:0000313" key="9">
    <source>
        <dbReference type="EMBL" id="RAI40934.1"/>
    </source>
</evidence>
<dbReference type="InterPro" id="IPR001209">
    <property type="entry name" value="Ribosomal_uS14"/>
</dbReference>
<dbReference type="SUPFAM" id="SSF57716">
    <property type="entry name" value="Glucocorticoid receptor-like (DNA-binding domain)"/>
    <property type="match status" value="1"/>
</dbReference>
<dbReference type="GO" id="GO:0006412">
    <property type="term" value="P:translation"/>
    <property type="evidence" value="ECO:0007669"/>
    <property type="project" value="UniProtKB-UniRule"/>
</dbReference>
<organism evidence="9 10">
    <name type="scientific">Rhodoplanes elegans</name>
    <dbReference type="NCBI Taxonomy" id="29408"/>
    <lineage>
        <taxon>Bacteria</taxon>
        <taxon>Pseudomonadati</taxon>
        <taxon>Pseudomonadota</taxon>
        <taxon>Alphaproteobacteria</taxon>
        <taxon>Hyphomicrobiales</taxon>
        <taxon>Nitrobacteraceae</taxon>
        <taxon>Rhodoplanes</taxon>
    </lineage>
</organism>
<evidence type="ECO:0000256" key="2">
    <source>
        <dbReference type="ARBA" id="ARBA00009083"/>
    </source>
</evidence>
<keyword evidence="4 7" id="KW-0687">Ribonucleoprotein</keyword>
<evidence type="ECO:0000256" key="5">
    <source>
        <dbReference type="ARBA" id="ARBA00035167"/>
    </source>
</evidence>
<evidence type="ECO:0000256" key="6">
    <source>
        <dbReference type="ARBA" id="ARBA00047110"/>
    </source>
</evidence>
<evidence type="ECO:0000313" key="10">
    <source>
        <dbReference type="Proteomes" id="UP000248863"/>
    </source>
</evidence>
<dbReference type="Pfam" id="PF00253">
    <property type="entry name" value="Ribosomal_S14"/>
    <property type="match status" value="1"/>
</dbReference>
<dbReference type="PROSITE" id="PS00527">
    <property type="entry name" value="RIBOSOMAL_S14"/>
    <property type="match status" value="1"/>
</dbReference>
<dbReference type="NCBIfam" id="NF006477">
    <property type="entry name" value="PRK08881.1"/>
    <property type="match status" value="1"/>
</dbReference>
<sequence>MAKKSSVEKNEHRRKLVAQQAAKRARLKAEANDKDKPMEERFAATLKLAEMPRNGSKTRIRNRCEVTGRPRAYYRKLKMSRIALRELGSKGLIPGLLKSSW</sequence>
<dbReference type="OrthoDB" id="9810484at2"/>
<comment type="similarity">
    <text evidence="2 7">Belongs to the universal ribosomal protein uS14 family.</text>
</comment>
<evidence type="ECO:0000256" key="4">
    <source>
        <dbReference type="ARBA" id="ARBA00023274"/>
    </source>
</evidence>
<comment type="caution">
    <text evidence="9">The sequence shown here is derived from an EMBL/GenBank/DDBJ whole genome shotgun (WGS) entry which is preliminary data.</text>
</comment>
<dbReference type="GO" id="GO:0015935">
    <property type="term" value="C:small ribosomal subunit"/>
    <property type="evidence" value="ECO:0007669"/>
    <property type="project" value="TreeGrafter"/>
</dbReference>
<keyword evidence="3 7" id="KW-0689">Ribosomal protein</keyword>
<feature type="region of interest" description="Disordered" evidence="8">
    <location>
        <begin position="1"/>
        <end position="39"/>
    </location>
</feature>
<dbReference type="GO" id="GO:0005737">
    <property type="term" value="C:cytoplasm"/>
    <property type="evidence" value="ECO:0007669"/>
    <property type="project" value="UniProtKB-ARBA"/>
</dbReference>
<keyword evidence="7" id="KW-0694">RNA-binding</keyword>
<keyword evidence="10" id="KW-1185">Reference proteome</keyword>
<comment type="subunit">
    <text evidence="6 7">Part of the 30S ribosomal subunit. Contacts proteins S3 and S10.</text>
</comment>
<dbReference type="PANTHER" id="PTHR19836">
    <property type="entry name" value="30S RIBOSOMAL PROTEIN S14"/>
    <property type="match status" value="1"/>
</dbReference>